<evidence type="ECO:0000313" key="5">
    <source>
        <dbReference type="EMBL" id="QUS58258.1"/>
    </source>
</evidence>
<feature type="domain" description="HTH lacI-type" evidence="4">
    <location>
        <begin position="2"/>
        <end position="56"/>
    </location>
</feature>
<accession>A0ABX8AUE6</accession>
<dbReference type="CDD" id="cd20010">
    <property type="entry name" value="PBP1_AglR-like"/>
    <property type="match status" value="1"/>
</dbReference>
<organism evidence="5 6">
    <name type="scientific">Pseudovibrio brasiliensis</name>
    <dbReference type="NCBI Taxonomy" id="1898042"/>
    <lineage>
        <taxon>Bacteria</taxon>
        <taxon>Pseudomonadati</taxon>
        <taxon>Pseudomonadota</taxon>
        <taxon>Alphaproteobacteria</taxon>
        <taxon>Hyphomicrobiales</taxon>
        <taxon>Stappiaceae</taxon>
        <taxon>Pseudovibrio</taxon>
    </lineage>
</organism>
<evidence type="ECO:0000259" key="4">
    <source>
        <dbReference type="PROSITE" id="PS50932"/>
    </source>
</evidence>
<dbReference type="Pfam" id="PF13377">
    <property type="entry name" value="Peripla_BP_3"/>
    <property type="match status" value="1"/>
</dbReference>
<dbReference type="CDD" id="cd01392">
    <property type="entry name" value="HTH_LacI"/>
    <property type="match status" value="1"/>
</dbReference>
<dbReference type="EMBL" id="CP074127">
    <property type="protein sequence ID" value="QUS58258.1"/>
    <property type="molecule type" value="Genomic_DNA"/>
</dbReference>
<dbReference type="PANTHER" id="PTHR30146">
    <property type="entry name" value="LACI-RELATED TRANSCRIPTIONAL REPRESSOR"/>
    <property type="match status" value="1"/>
</dbReference>
<dbReference type="Pfam" id="PF00356">
    <property type="entry name" value="LacI"/>
    <property type="match status" value="1"/>
</dbReference>
<dbReference type="SUPFAM" id="SSF47413">
    <property type="entry name" value="lambda repressor-like DNA-binding domains"/>
    <property type="match status" value="1"/>
</dbReference>
<keyword evidence="3" id="KW-0804">Transcription</keyword>
<dbReference type="Gene3D" id="3.40.50.2300">
    <property type="match status" value="2"/>
</dbReference>
<proteinExistence type="predicted"/>
<evidence type="ECO:0000256" key="1">
    <source>
        <dbReference type="ARBA" id="ARBA00023015"/>
    </source>
</evidence>
<dbReference type="Proteomes" id="UP000680706">
    <property type="component" value="Plasmid pAb134-01"/>
</dbReference>
<dbReference type="SMART" id="SM00354">
    <property type="entry name" value="HTH_LACI"/>
    <property type="match status" value="1"/>
</dbReference>
<protein>
    <submittedName>
        <fullName evidence="5">Substrate-binding domain-containing protein</fullName>
    </submittedName>
</protein>
<dbReference type="InterPro" id="IPR010982">
    <property type="entry name" value="Lambda_DNA-bd_dom_sf"/>
</dbReference>
<keyword evidence="6" id="KW-1185">Reference proteome</keyword>
<name>A0ABX8AUE6_9HYPH</name>
<keyword evidence="2" id="KW-0238">DNA-binding</keyword>
<keyword evidence="5" id="KW-0614">Plasmid</keyword>
<evidence type="ECO:0000256" key="3">
    <source>
        <dbReference type="ARBA" id="ARBA00023163"/>
    </source>
</evidence>
<dbReference type="SUPFAM" id="SSF53822">
    <property type="entry name" value="Periplasmic binding protein-like I"/>
    <property type="match status" value="1"/>
</dbReference>
<evidence type="ECO:0000256" key="2">
    <source>
        <dbReference type="ARBA" id="ARBA00023125"/>
    </source>
</evidence>
<sequence length="351" mass="38231">MATIKDIAKELGISPATVSRALNGFPEVRAETRKLVQETAATLGYKPNQIAQKLVSGRSGMVGMILSLGPAQTSAAGFYEIMAGLSDHLADRDVDLVFHAATATDPVAPYRRFVSKNTLDGFILNAPEENDPRIAFLEEQKIPFVVHGATSDASYAFFDIDNKSVAIDGTNLLADLGHRRIAFLNGPQNHAYAKARAEGYLEVMKQRGITPPEFALQYGSGDENYGYAASLALLTERSDPRPTAILCATTPIAVGVYRAAKDIGLSIPQDVSVLAHDDAIPQFRSINFNPTLSVTRAPFRDACGPLARILCDLLDGTPIKDLQIRQRAELIVRDSTKMLQESERIPWQPKH</sequence>
<dbReference type="InterPro" id="IPR028082">
    <property type="entry name" value="Peripla_BP_I"/>
</dbReference>
<dbReference type="InterPro" id="IPR046335">
    <property type="entry name" value="LacI/GalR-like_sensor"/>
</dbReference>
<reference evidence="5 6" key="1">
    <citation type="journal article" date="2021" name="Angew. Chem. Int. Ed. Engl.">
        <title>A novel family of nonribosomal peptides modulate collective behavior in Pseudovibrio bacteria isolated from marine sponges.</title>
        <authorList>
            <person name="Ioca L.P."/>
            <person name="Dai Y."/>
            <person name="Kunakom S."/>
            <person name="Diaz-Espinosa J."/>
            <person name="Krunic A."/>
            <person name="Crnkovic C.M."/>
            <person name="Orjala J."/>
            <person name="Sanchez L.M."/>
            <person name="Ferreira A.G."/>
            <person name="Berlinck R.G.S."/>
            <person name="Eustaquio A.S."/>
        </authorList>
    </citation>
    <scope>NUCLEOTIDE SEQUENCE [LARGE SCALE GENOMIC DNA]</scope>
    <source>
        <strain evidence="5 6">Ab134</strain>
        <plasmid evidence="5 6">pAb134-01</plasmid>
    </source>
</reference>
<dbReference type="RefSeq" id="WP_075701561.1">
    <property type="nucleotide sequence ID" value="NZ_CP074127.1"/>
</dbReference>
<evidence type="ECO:0000313" key="6">
    <source>
        <dbReference type="Proteomes" id="UP000680706"/>
    </source>
</evidence>
<dbReference type="PANTHER" id="PTHR30146:SF109">
    <property type="entry name" value="HTH-TYPE TRANSCRIPTIONAL REGULATOR GALS"/>
    <property type="match status" value="1"/>
</dbReference>
<dbReference type="Gene3D" id="1.10.260.40">
    <property type="entry name" value="lambda repressor-like DNA-binding domains"/>
    <property type="match status" value="1"/>
</dbReference>
<dbReference type="InterPro" id="IPR000843">
    <property type="entry name" value="HTH_LacI"/>
</dbReference>
<keyword evidence="1" id="KW-0805">Transcription regulation</keyword>
<geneLocation type="plasmid" evidence="5 6">
    <name>pAb134-01</name>
</geneLocation>
<dbReference type="PROSITE" id="PS50932">
    <property type="entry name" value="HTH_LACI_2"/>
    <property type="match status" value="1"/>
</dbReference>
<gene>
    <name evidence="5" type="ORF">KGB56_23275</name>
</gene>